<dbReference type="NCBIfam" id="TIGR03360">
    <property type="entry name" value="VI_minor_1"/>
    <property type="match status" value="1"/>
</dbReference>
<keyword evidence="3" id="KW-1185">Reference proteome</keyword>
<evidence type="ECO:0000256" key="1">
    <source>
        <dbReference type="SAM" id="SignalP"/>
    </source>
</evidence>
<accession>A0ABS0ZV44</accession>
<feature type="chain" id="PRO_5047446660" evidence="1">
    <location>
        <begin position="25"/>
        <end position="250"/>
    </location>
</feature>
<name>A0ABS0ZV44_9ENTR</name>
<feature type="signal peptide" evidence="1">
    <location>
        <begin position="1"/>
        <end position="24"/>
    </location>
</feature>
<protein>
    <submittedName>
        <fullName evidence="2">Type VI secretion system-associated protein TagO</fullName>
    </submittedName>
</protein>
<dbReference type="InterPro" id="IPR017738">
    <property type="entry name" value="T6SS-assoc_VCA0118"/>
</dbReference>
<keyword evidence="1" id="KW-0732">Signal</keyword>
<dbReference type="EMBL" id="JADWND010000008">
    <property type="protein sequence ID" value="MBJ8382683.1"/>
    <property type="molecule type" value="Genomic_DNA"/>
</dbReference>
<reference evidence="2 3" key="1">
    <citation type="submission" date="2020-11" db="EMBL/GenBank/DDBJ databases">
        <title>Enhanced detection system for hospital associated transmission using whole genome sequencing surveillance.</title>
        <authorList>
            <person name="Harrison L.H."/>
            <person name="Van Tyne D."/>
            <person name="Marsh J.W."/>
            <person name="Griffith M.P."/>
            <person name="Snyder D.J."/>
            <person name="Cooper V.S."/>
            <person name="Mustapha M."/>
        </authorList>
    </citation>
    <scope>NUCLEOTIDE SEQUENCE [LARGE SCALE GENOMIC DNA]</scope>
    <source>
        <strain evidence="2 3">CB00117</strain>
    </source>
</reference>
<evidence type="ECO:0000313" key="3">
    <source>
        <dbReference type="Proteomes" id="UP000746649"/>
    </source>
</evidence>
<comment type="caution">
    <text evidence="2">The sequence shown here is derived from an EMBL/GenBank/DDBJ whole genome shotgun (WGS) entry which is preliminary data.</text>
</comment>
<sequence length="250" mass="27104">MSKMQVFRKTGLPLMMLFASLVQAETPAKLAAAVLPGITVPQSLVAVPETNAQTTLSAMMACRREPAALERLDCYDRILAPVQPGFDGAVVKSRYEGEAWKRAFAQEKQRLDNSTTLLITQSDGERPTVIITTPSIGNVPPRPVLMFSCVDNITRMQVALTHAMTPSDIAVTLTTDHGRFQSHWFIRENGTLLESSRGLSGIDEIKQLLGAKTLTIDTGTDGAAGKLTFNIDGLAKIIAPLRDACHWAGE</sequence>
<gene>
    <name evidence="2" type="primary">tagO</name>
    <name evidence="2" type="ORF">I6M88_17130</name>
</gene>
<dbReference type="RefSeq" id="WP_042289692.1">
    <property type="nucleotide sequence ID" value="NZ_CABLBY010000009.1"/>
</dbReference>
<evidence type="ECO:0000313" key="2">
    <source>
        <dbReference type="EMBL" id="MBJ8382683.1"/>
    </source>
</evidence>
<proteinExistence type="predicted"/>
<dbReference type="Pfam" id="PF11319">
    <property type="entry name" value="VasI"/>
    <property type="match status" value="1"/>
</dbReference>
<dbReference type="Proteomes" id="UP000746649">
    <property type="component" value="Unassembled WGS sequence"/>
</dbReference>
<organism evidence="2 3">
    <name type="scientific">Citrobacter sedlakii</name>
    <dbReference type="NCBI Taxonomy" id="67826"/>
    <lineage>
        <taxon>Bacteria</taxon>
        <taxon>Pseudomonadati</taxon>
        <taxon>Pseudomonadota</taxon>
        <taxon>Gammaproteobacteria</taxon>
        <taxon>Enterobacterales</taxon>
        <taxon>Enterobacteriaceae</taxon>
        <taxon>Citrobacter</taxon>
        <taxon>Citrobacter freundii complex</taxon>
    </lineage>
</organism>